<reference evidence="3" key="1">
    <citation type="submission" date="2022-11" db="UniProtKB">
        <authorList>
            <consortium name="WormBaseParasite"/>
        </authorList>
    </citation>
    <scope>IDENTIFICATION</scope>
</reference>
<proteinExistence type="predicted"/>
<dbReference type="WBParaSite" id="ACRNAN_scaffold5294.g25971.t1">
    <property type="protein sequence ID" value="ACRNAN_scaffold5294.g25971.t1"/>
    <property type="gene ID" value="ACRNAN_scaffold5294.g25971"/>
</dbReference>
<sequence>MAEGLSRGVPVGMWPNKSNGVKSRRPFQFSFRIPAPMAWCIDEAFWSWNQSQKKKAGLGAEKETRTFESGRNGQPRLKQPVERQKSQKRVSFHVVDSCCLKHISRSISGVASVIFSPFHVGLF</sequence>
<feature type="region of interest" description="Disordered" evidence="1">
    <location>
        <begin position="57"/>
        <end position="84"/>
    </location>
</feature>
<dbReference type="Proteomes" id="UP000887540">
    <property type="component" value="Unplaced"/>
</dbReference>
<evidence type="ECO:0000313" key="2">
    <source>
        <dbReference type="Proteomes" id="UP000887540"/>
    </source>
</evidence>
<evidence type="ECO:0000256" key="1">
    <source>
        <dbReference type="SAM" id="MobiDB-lite"/>
    </source>
</evidence>
<accession>A0A914E2J0</accession>
<protein>
    <submittedName>
        <fullName evidence="3">Uncharacterized protein</fullName>
    </submittedName>
</protein>
<organism evidence="2 3">
    <name type="scientific">Acrobeloides nanus</name>
    <dbReference type="NCBI Taxonomy" id="290746"/>
    <lineage>
        <taxon>Eukaryota</taxon>
        <taxon>Metazoa</taxon>
        <taxon>Ecdysozoa</taxon>
        <taxon>Nematoda</taxon>
        <taxon>Chromadorea</taxon>
        <taxon>Rhabditida</taxon>
        <taxon>Tylenchina</taxon>
        <taxon>Cephalobomorpha</taxon>
        <taxon>Cephaloboidea</taxon>
        <taxon>Cephalobidae</taxon>
        <taxon>Acrobeloides</taxon>
    </lineage>
</organism>
<dbReference type="AlphaFoldDB" id="A0A914E2J0"/>
<evidence type="ECO:0000313" key="3">
    <source>
        <dbReference type="WBParaSite" id="ACRNAN_scaffold5294.g25971.t1"/>
    </source>
</evidence>
<keyword evidence="2" id="KW-1185">Reference proteome</keyword>
<name>A0A914E2J0_9BILA</name>